<evidence type="ECO:0000313" key="9">
    <source>
        <dbReference type="Proteomes" id="UP001549119"/>
    </source>
</evidence>
<evidence type="ECO:0000313" key="8">
    <source>
        <dbReference type="EMBL" id="MET3870071.1"/>
    </source>
</evidence>
<evidence type="ECO:0000256" key="1">
    <source>
        <dbReference type="ARBA" id="ARBA00001968"/>
    </source>
</evidence>
<feature type="domain" description="ATP-dependent DNA ligase family profile" evidence="7">
    <location>
        <begin position="254"/>
        <end position="376"/>
    </location>
</feature>
<dbReference type="Proteomes" id="UP001549119">
    <property type="component" value="Unassembled WGS sequence"/>
</dbReference>
<reference evidence="8 9" key="1">
    <citation type="submission" date="2024-06" db="EMBL/GenBank/DDBJ databases">
        <title>Genomics of switchgrass bacterial isolates.</title>
        <authorList>
            <person name="Shade A."/>
        </authorList>
    </citation>
    <scope>NUCLEOTIDE SEQUENCE [LARGE SCALE GENOMIC DNA]</scope>
    <source>
        <strain evidence="8 9">PvP084</strain>
    </source>
</reference>
<evidence type="ECO:0000256" key="5">
    <source>
        <dbReference type="ARBA" id="ARBA00023204"/>
    </source>
</evidence>
<evidence type="ECO:0000259" key="7">
    <source>
        <dbReference type="PROSITE" id="PS50160"/>
    </source>
</evidence>
<dbReference type="Pfam" id="PF01068">
    <property type="entry name" value="DNA_ligase_A_M"/>
    <property type="match status" value="1"/>
</dbReference>
<keyword evidence="5" id="KW-0234">DNA repair</keyword>
<dbReference type="Gene3D" id="2.40.50.140">
    <property type="entry name" value="Nucleic acid-binding proteins"/>
    <property type="match status" value="1"/>
</dbReference>
<dbReference type="EMBL" id="JBEPNW010000008">
    <property type="protein sequence ID" value="MET3870071.1"/>
    <property type="molecule type" value="Genomic_DNA"/>
</dbReference>
<dbReference type="RefSeq" id="WP_209651183.1">
    <property type="nucleotide sequence ID" value="NZ_JBEPNV010000005.1"/>
</dbReference>
<comment type="caution">
    <text evidence="8">The sequence shown here is derived from an EMBL/GenBank/DDBJ whole genome shotgun (WGS) entry which is preliminary data.</text>
</comment>
<comment type="catalytic activity">
    <reaction evidence="6">
        <text>ATP + (deoxyribonucleotide)n-3'-hydroxyl + 5'-phospho-(deoxyribonucleotide)m = (deoxyribonucleotide)n+m + AMP + diphosphate.</text>
        <dbReference type="EC" id="6.5.1.1"/>
    </reaction>
</comment>
<proteinExistence type="predicted"/>
<evidence type="ECO:0000256" key="4">
    <source>
        <dbReference type="ARBA" id="ARBA00022763"/>
    </source>
</evidence>
<name>A0ABV2NU61_9HYPH</name>
<protein>
    <submittedName>
        <fullName evidence="8">ATP-dependent DNA ligase</fullName>
    </submittedName>
</protein>
<dbReference type="PANTHER" id="PTHR47810:SF1">
    <property type="entry name" value="DNA LIGASE B"/>
    <property type="match status" value="1"/>
</dbReference>
<dbReference type="SUPFAM" id="SSF50249">
    <property type="entry name" value="Nucleic acid-binding proteins"/>
    <property type="match status" value="1"/>
</dbReference>
<dbReference type="InterPro" id="IPR012340">
    <property type="entry name" value="NA-bd_OB-fold"/>
</dbReference>
<dbReference type="InterPro" id="IPR050326">
    <property type="entry name" value="NAD_dep_DNA_ligaseB"/>
</dbReference>
<comment type="cofactor">
    <cofactor evidence="1">
        <name>a divalent metal cation</name>
        <dbReference type="ChEBI" id="CHEBI:60240"/>
    </cofactor>
</comment>
<evidence type="ECO:0000256" key="2">
    <source>
        <dbReference type="ARBA" id="ARBA00022598"/>
    </source>
</evidence>
<evidence type="ECO:0000256" key="6">
    <source>
        <dbReference type="ARBA" id="ARBA00034003"/>
    </source>
</evidence>
<dbReference type="InterPro" id="IPR012310">
    <property type="entry name" value="DNA_ligase_ATP-dep_cent"/>
</dbReference>
<keyword evidence="2 8" id="KW-0436">Ligase</keyword>
<dbReference type="SUPFAM" id="SSF56091">
    <property type="entry name" value="DNA ligase/mRNA capping enzyme, catalytic domain"/>
    <property type="match status" value="1"/>
</dbReference>
<dbReference type="PANTHER" id="PTHR47810">
    <property type="entry name" value="DNA LIGASE"/>
    <property type="match status" value="1"/>
</dbReference>
<dbReference type="GO" id="GO:0016874">
    <property type="term" value="F:ligase activity"/>
    <property type="evidence" value="ECO:0007669"/>
    <property type="project" value="UniProtKB-KW"/>
</dbReference>
<dbReference type="Gene3D" id="3.30.470.30">
    <property type="entry name" value="DNA ligase/mRNA capping enzyme"/>
    <property type="match status" value="1"/>
</dbReference>
<evidence type="ECO:0000256" key="3">
    <source>
        <dbReference type="ARBA" id="ARBA00022705"/>
    </source>
</evidence>
<dbReference type="PROSITE" id="PS50160">
    <property type="entry name" value="DNA_LIGASE_A3"/>
    <property type="match status" value="1"/>
</dbReference>
<gene>
    <name evidence="8" type="ORF">ABIC20_007456</name>
</gene>
<dbReference type="Pfam" id="PF14743">
    <property type="entry name" value="DNA_ligase_OB_2"/>
    <property type="match status" value="1"/>
</dbReference>
<keyword evidence="4" id="KW-0227">DNA damage</keyword>
<keyword evidence="3" id="KW-0235">DNA replication</keyword>
<dbReference type="InterPro" id="IPR029319">
    <property type="entry name" value="DNA_ligase_OB"/>
</dbReference>
<sequence>MNSIDVYRLLQEIGATTSRNAKEDLLRSKIEDPTVQRVVQLAYDPFITFGITPPQVKGAGRLSFDHTSPQPWVMLHQLSKRELTGNAAKVAVERMLVDLEPASCEVLRRILAKDLRCGISEKTINLVLPNTVPTFDLMLSKAYEEKRIKTFPVPIEPKLDGFRGMSLVSAGVSKAFSRVGNHFPQLDWAGPYLVQMVENARAKVQNAESCPGMTDKVRRFIWDVLGGDAGPSAAIDGEAVSGSYKTTSGDLRRKDEEATDTILNVFDIVPYAIMRDTGQIEWKVPLKIRRKVLEFVVRCAPEGAPIQVTDLREANSHEEIQAIYAEHRANGLEGAMVKPWDGHYVKKKGHLWMKIKGQETEDLRITGHYTGKAGTRLEGKFAGFVVDRAGVSVSVGGGFSHELLETIDKDPDSYIGRLIEVEYHEVTPDGSLRHPRFVRFRDDKDSALKVAA</sequence>
<keyword evidence="9" id="KW-1185">Reference proteome</keyword>
<organism evidence="8 9">
    <name type="scientific">Methylobacterium radiotolerans</name>
    <dbReference type="NCBI Taxonomy" id="31998"/>
    <lineage>
        <taxon>Bacteria</taxon>
        <taxon>Pseudomonadati</taxon>
        <taxon>Pseudomonadota</taxon>
        <taxon>Alphaproteobacteria</taxon>
        <taxon>Hyphomicrobiales</taxon>
        <taxon>Methylobacteriaceae</taxon>
        <taxon>Methylobacterium</taxon>
    </lineage>
</organism>
<dbReference type="CDD" id="cd08041">
    <property type="entry name" value="OBF_kDNA_ligase_like"/>
    <property type="match status" value="1"/>
</dbReference>
<accession>A0ABV2NU61</accession>